<accession>A0A7W5HAF8</accession>
<evidence type="ECO:0000313" key="2">
    <source>
        <dbReference type="Proteomes" id="UP000584325"/>
    </source>
</evidence>
<dbReference type="EMBL" id="JACHXS010000001">
    <property type="protein sequence ID" value="MBB3219896.1"/>
    <property type="molecule type" value="Genomic_DNA"/>
</dbReference>
<dbReference type="Proteomes" id="UP000584325">
    <property type="component" value="Unassembled WGS sequence"/>
</dbReference>
<protein>
    <submittedName>
        <fullName evidence="1">Uncharacterized protein</fullName>
    </submittedName>
</protein>
<dbReference type="RefSeq" id="WP_183444244.1">
    <property type="nucleotide sequence ID" value="NZ_JACHXS010000001.1"/>
</dbReference>
<comment type="caution">
    <text evidence="1">The sequence shown here is derived from an EMBL/GenBank/DDBJ whole genome shotgun (WGS) entry which is preliminary data.</text>
</comment>
<gene>
    <name evidence="1" type="ORF">FHS02_000683</name>
</gene>
<sequence>MLELCSHFAKFARSTAVARYRLFKDFSEFVAEAMVIQQAPLLGYDVFVRVDEINEYLLNWVESERNKYCERATTLADRFNCLRPTLVALESAAILPRLAAFKMHRNYHFGASKRPSLVEMVRATAPANHIDEMVQSIIKLDATLPEEEVHRLVSTLVSETGIDSTAGIDVLASSMHRVTCKILDAIRSIACRKFLKWESVYRDGAQLLKHVDGPYVRELYERYRVFCRAGDVDNLRHLRDKLFPATAVALATANFLYITVNYYNGKIPTTKSWIGGLMEHRHLMALLGGRTKLSAMITAHPDAVAAAILIYMVDTGANVSVALSLTVDSEQPTDHKDFVRFESQKARAGYSEIVKELPVNDAKHDLSSVKVLRNIREMTHHARAGIEHAQGQLFVFAYFEEPSIASQGFVAKRLRYFLRDEGLRNLGSRPSAIRVSFLLKHTIEGDGNIAVTQALADHSSGGTTETYALRWPVRAKYVKLIRHFQDNMAQQVFSAPESPESSFGRVGIEAVVSARTGVGVNCIDPKAGYMDRERVGRDCAQVGQCWRCEGHIVVVDLLNLTDAIIVNATLKSKATEMEANNALKWEEYYLPLLAFTDVLIEKAGRSKFSSLLRKARDLASRQMQAGTIFSL</sequence>
<reference evidence="1 2" key="1">
    <citation type="submission" date="2020-08" db="EMBL/GenBank/DDBJ databases">
        <title>Genomic Encyclopedia of Type Strains, Phase III (KMG-III): the genomes of soil and plant-associated and newly described type strains.</title>
        <authorList>
            <person name="Whitman W."/>
        </authorList>
    </citation>
    <scope>NUCLEOTIDE SEQUENCE [LARGE SCALE GENOMIC DNA]</scope>
    <source>
        <strain evidence="1 2">CECT 7753</strain>
    </source>
</reference>
<dbReference type="AlphaFoldDB" id="A0A7W5HAF8"/>
<proteinExistence type="predicted"/>
<evidence type="ECO:0000313" key="1">
    <source>
        <dbReference type="EMBL" id="MBB3219896.1"/>
    </source>
</evidence>
<organism evidence="1 2">
    <name type="scientific">Pseudoduganella umbonata</name>
    <dbReference type="NCBI Taxonomy" id="864828"/>
    <lineage>
        <taxon>Bacteria</taxon>
        <taxon>Pseudomonadati</taxon>
        <taxon>Pseudomonadota</taxon>
        <taxon>Betaproteobacteria</taxon>
        <taxon>Burkholderiales</taxon>
        <taxon>Oxalobacteraceae</taxon>
        <taxon>Telluria group</taxon>
        <taxon>Pseudoduganella</taxon>
    </lineage>
</organism>
<name>A0A7W5HAF8_9BURK</name>